<accession>A0A1B0F9W8</accession>
<feature type="region of interest" description="Disordered" evidence="1">
    <location>
        <begin position="58"/>
        <end position="100"/>
    </location>
</feature>
<dbReference type="AlphaFoldDB" id="A0A1B0F9W8"/>
<feature type="compositionally biased region" description="Basic and acidic residues" evidence="1">
    <location>
        <begin position="82"/>
        <end position="100"/>
    </location>
</feature>
<dbReference type="GO" id="GO:0005634">
    <property type="term" value="C:nucleus"/>
    <property type="evidence" value="ECO:0007669"/>
    <property type="project" value="InterPro"/>
</dbReference>
<evidence type="ECO:0000313" key="2">
    <source>
        <dbReference type="EnsemblMetazoa" id="GMOY000291-PA"/>
    </source>
</evidence>
<dbReference type="Proteomes" id="UP000092444">
    <property type="component" value="Unassembled WGS sequence"/>
</dbReference>
<organism evidence="2 3">
    <name type="scientific">Glossina morsitans morsitans</name>
    <name type="common">Savannah tsetse fly</name>
    <dbReference type="NCBI Taxonomy" id="37546"/>
    <lineage>
        <taxon>Eukaryota</taxon>
        <taxon>Metazoa</taxon>
        <taxon>Ecdysozoa</taxon>
        <taxon>Arthropoda</taxon>
        <taxon>Hexapoda</taxon>
        <taxon>Insecta</taxon>
        <taxon>Pterygota</taxon>
        <taxon>Neoptera</taxon>
        <taxon>Endopterygota</taxon>
        <taxon>Diptera</taxon>
        <taxon>Brachycera</taxon>
        <taxon>Muscomorpha</taxon>
        <taxon>Hippoboscoidea</taxon>
        <taxon>Glossinidae</taxon>
        <taxon>Glossina</taxon>
    </lineage>
</organism>
<evidence type="ECO:0000256" key="1">
    <source>
        <dbReference type="SAM" id="MobiDB-lite"/>
    </source>
</evidence>
<feature type="compositionally biased region" description="Acidic residues" evidence="1">
    <location>
        <begin position="59"/>
        <end position="81"/>
    </location>
</feature>
<proteinExistence type="predicted"/>
<dbReference type="EMBL" id="CCAG010005796">
    <property type="status" value="NOT_ANNOTATED_CDS"/>
    <property type="molecule type" value="Genomic_DNA"/>
</dbReference>
<dbReference type="GO" id="GO:0008270">
    <property type="term" value="F:zinc ion binding"/>
    <property type="evidence" value="ECO:0007669"/>
    <property type="project" value="InterPro"/>
</dbReference>
<sequence length="100" mass="11455">MPIVQSCNRLGQYSCLRCKACYCEDHVRQCRRVHTSGGGYCNYHGAASGYDDYVASNYSEDEVSNENDHDEEEENEDESENDDAKESNKVKEKTIMEEKN</sequence>
<evidence type="ECO:0000313" key="3">
    <source>
        <dbReference type="Proteomes" id="UP000092444"/>
    </source>
</evidence>
<protein>
    <submittedName>
        <fullName evidence="2">Uncharacterized protein</fullName>
    </submittedName>
</protein>
<dbReference type="EnsemblMetazoa" id="GMOY000291-RA">
    <property type="protein sequence ID" value="GMOY000291-PA"/>
    <property type="gene ID" value="GMOY000291"/>
</dbReference>
<dbReference type="VEuPathDB" id="VectorBase:GMOY000291"/>
<keyword evidence="3" id="KW-1185">Reference proteome</keyword>
<dbReference type="Pfam" id="PF06524">
    <property type="entry name" value="NOA36"/>
    <property type="match status" value="1"/>
</dbReference>
<name>A0A1B0F9W8_GLOMM</name>
<reference evidence="2" key="1">
    <citation type="submission" date="2020-05" db="UniProtKB">
        <authorList>
            <consortium name="EnsemblMetazoa"/>
        </authorList>
    </citation>
    <scope>IDENTIFICATION</scope>
    <source>
        <strain evidence="2">Yale</strain>
    </source>
</reference>
<dbReference type="InterPro" id="IPR010531">
    <property type="entry name" value="NOA36"/>
</dbReference>
<dbReference type="STRING" id="37546.A0A1B0F9W8"/>